<name>A0AAD5QX46_PARTN</name>
<organism evidence="2 3">
    <name type="scientific">Parelaphostrongylus tenuis</name>
    <name type="common">Meningeal worm</name>
    <dbReference type="NCBI Taxonomy" id="148309"/>
    <lineage>
        <taxon>Eukaryota</taxon>
        <taxon>Metazoa</taxon>
        <taxon>Ecdysozoa</taxon>
        <taxon>Nematoda</taxon>
        <taxon>Chromadorea</taxon>
        <taxon>Rhabditida</taxon>
        <taxon>Rhabditina</taxon>
        <taxon>Rhabditomorpha</taxon>
        <taxon>Strongyloidea</taxon>
        <taxon>Metastrongylidae</taxon>
        <taxon>Parelaphostrongylus</taxon>
    </lineage>
</organism>
<feature type="region of interest" description="Disordered" evidence="1">
    <location>
        <begin position="90"/>
        <end position="109"/>
    </location>
</feature>
<keyword evidence="3" id="KW-1185">Reference proteome</keyword>
<evidence type="ECO:0000313" key="2">
    <source>
        <dbReference type="EMBL" id="KAJ1364902.1"/>
    </source>
</evidence>
<dbReference type="EMBL" id="JAHQIW010005099">
    <property type="protein sequence ID" value="KAJ1364902.1"/>
    <property type="molecule type" value="Genomic_DNA"/>
</dbReference>
<protein>
    <submittedName>
        <fullName evidence="2">Uncharacterized protein</fullName>
    </submittedName>
</protein>
<comment type="caution">
    <text evidence="2">The sequence shown here is derived from an EMBL/GenBank/DDBJ whole genome shotgun (WGS) entry which is preliminary data.</text>
</comment>
<feature type="compositionally biased region" description="Low complexity" evidence="1">
    <location>
        <begin position="96"/>
        <end position="108"/>
    </location>
</feature>
<dbReference type="AlphaFoldDB" id="A0AAD5QX46"/>
<reference evidence="2" key="1">
    <citation type="submission" date="2021-06" db="EMBL/GenBank/DDBJ databases">
        <title>Parelaphostrongylus tenuis whole genome reference sequence.</title>
        <authorList>
            <person name="Garwood T.J."/>
            <person name="Larsen P.A."/>
            <person name="Fountain-Jones N.M."/>
            <person name="Garbe J.R."/>
            <person name="Macchietto M.G."/>
            <person name="Kania S.A."/>
            <person name="Gerhold R.W."/>
            <person name="Richards J.E."/>
            <person name="Wolf T.M."/>
        </authorList>
    </citation>
    <scope>NUCLEOTIDE SEQUENCE</scope>
    <source>
        <strain evidence="2">MNPRO001-30</strain>
        <tissue evidence="2">Meninges</tissue>
    </source>
</reference>
<evidence type="ECO:0000313" key="3">
    <source>
        <dbReference type="Proteomes" id="UP001196413"/>
    </source>
</evidence>
<feature type="compositionally biased region" description="Basic residues" evidence="1">
    <location>
        <begin position="55"/>
        <end position="68"/>
    </location>
</feature>
<feature type="region of interest" description="Disordered" evidence="1">
    <location>
        <begin position="18"/>
        <end position="77"/>
    </location>
</feature>
<evidence type="ECO:0000256" key="1">
    <source>
        <dbReference type="SAM" id="MobiDB-lite"/>
    </source>
</evidence>
<proteinExistence type="predicted"/>
<gene>
    <name evidence="2" type="ORF">KIN20_025093</name>
</gene>
<sequence length="246" mass="27686">MQQRSKDVEIAREKIETIYGRINRSSPRNSDSESNKLTTLNIKSPAEDYPGPSWRGRRGVAKAGHSHPKGAESSASAALKVASVRTPPRMKPVIVPRDTPPFTRTPDPMGRARITAEIQQSGGREYHWESSFSCASDDLSFVYTAFRMEISKEEIRLLLHSHYKLGVNASVAHRQIYKRMVAKFAMFVELGVGSRQFEEGDRLTDKLREGRPRGVHHQAIVSRIEEGPSMSCRMLADEFDCDPMTI</sequence>
<accession>A0AAD5QX46</accession>
<dbReference type="Proteomes" id="UP001196413">
    <property type="component" value="Unassembled WGS sequence"/>
</dbReference>